<evidence type="ECO:0000259" key="4">
    <source>
        <dbReference type="Pfam" id="PF13193"/>
    </source>
</evidence>
<protein>
    <submittedName>
        <fullName evidence="5">Long-chain-fatty-acid--CoA ligase</fullName>
        <ecNumber evidence="5">6.2.1.3</ecNumber>
    </submittedName>
</protein>
<evidence type="ECO:0000256" key="1">
    <source>
        <dbReference type="ARBA" id="ARBA00006432"/>
    </source>
</evidence>
<name>A0A160TQ50_9ZZZZ</name>
<dbReference type="InterPro" id="IPR020845">
    <property type="entry name" value="AMP-binding_CS"/>
</dbReference>
<dbReference type="AlphaFoldDB" id="A0A160TQ50"/>
<accession>A0A160TQ50</accession>
<dbReference type="PROSITE" id="PS00455">
    <property type="entry name" value="AMP_BINDING"/>
    <property type="match status" value="1"/>
</dbReference>
<dbReference type="InterPro" id="IPR045851">
    <property type="entry name" value="AMP-bd_C_sf"/>
</dbReference>
<dbReference type="EMBL" id="CZRL01000064">
    <property type="protein sequence ID" value="CUS51471.1"/>
    <property type="molecule type" value="Genomic_DNA"/>
</dbReference>
<dbReference type="SUPFAM" id="SSF56801">
    <property type="entry name" value="Acetyl-CoA synthetase-like"/>
    <property type="match status" value="1"/>
</dbReference>
<feature type="domain" description="AMP-binding enzyme C-terminal" evidence="4">
    <location>
        <begin position="422"/>
        <end position="497"/>
    </location>
</feature>
<comment type="similarity">
    <text evidence="1">Belongs to the ATP-dependent AMP-binding enzyme family.</text>
</comment>
<dbReference type="InterPro" id="IPR025110">
    <property type="entry name" value="AMP-bd_C"/>
</dbReference>
<dbReference type="Gene3D" id="3.30.300.30">
    <property type="match status" value="1"/>
</dbReference>
<evidence type="ECO:0000313" key="5">
    <source>
        <dbReference type="EMBL" id="CUS51471.1"/>
    </source>
</evidence>
<dbReference type="PANTHER" id="PTHR43201:SF5">
    <property type="entry name" value="MEDIUM-CHAIN ACYL-COA LIGASE ACSF2, MITOCHONDRIAL"/>
    <property type="match status" value="1"/>
</dbReference>
<reference evidence="5" key="1">
    <citation type="submission" date="2015-10" db="EMBL/GenBank/DDBJ databases">
        <authorList>
            <person name="Gilbert D.G."/>
        </authorList>
    </citation>
    <scope>NUCLEOTIDE SEQUENCE</scope>
</reference>
<evidence type="ECO:0000256" key="2">
    <source>
        <dbReference type="ARBA" id="ARBA00022598"/>
    </source>
</evidence>
<gene>
    <name evidence="5" type="ORF">MGWOODY_XGa2312</name>
</gene>
<dbReference type="NCBIfam" id="NF004837">
    <property type="entry name" value="PRK06187.1"/>
    <property type="match status" value="1"/>
</dbReference>
<dbReference type="Gene3D" id="3.40.50.12780">
    <property type="entry name" value="N-terminal domain of ligase-like"/>
    <property type="match status" value="1"/>
</dbReference>
<dbReference type="GO" id="GO:0004467">
    <property type="term" value="F:long-chain fatty acid-CoA ligase activity"/>
    <property type="evidence" value="ECO:0007669"/>
    <property type="project" value="UniProtKB-EC"/>
</dbReference>
<dbReference type="GO" id="GO:0031956">
    <property type="term" value="F:medium-chain fatty acid-CoA ligase activity"/>
    <property type="evidence" value="ECO:0007669"/>
    <property type="project" value="TreeGrafter"/>
</dbReference>
<dbReference type="FunFam" id="3.30.300.30:FF:000008">
    <property type="entry name" value="2,3-dihydroxybenzoate-AMP ligase"/>
    <property type="match status" value="1"/>
</dbReference>
<dbReference type="CDD" id="cd17631">
    <property type="entry name" value="FACL_FadD13-like"/>
    <property type="match status" value="1"/>
</dbReference>
<organism evidence="5">
    <name type="scientific">hydrothermal vent metagenome</name>
    <dbReference type="NCBI Taxonomy" id="652676"/>
    <lineage>
        <taxon>unclassified sequences</taxon>
        <taxon>metagenomes</taxon>
        <taxon>ecological metagenomes</taxon>
    </lineage>
</organism>
<proteinExistence type="inferred from homology"/>
<dbReference type="EC" id="6.2.1.3" evidence="5"/>
<sequence length="509" mass="55547">MATQVFDWIRHHANRAPDTIALTDVYSDRNWSYAELSQRIERLAGSLQQTFGIERGDRVGVLAENSSDIFEIQFACARLGAVFLPLNWRLTVPELEFIVNDASPKLLFYSRQFEANAAEIKGRCGIQELMLLDHGAADSPYENALTQAPTGYTEATLNQDDLYAILYTSGTTGLPKGAVITHGMVFYNAVNIGGPALITPESKHLSVLPLFHIAGLNIFSNPVFHAGGAVVVTQTFDPAESLSLLSDPAHAFTHFFGVPANYLFISQQPAFADADLSHLKVCGVGGAPCALSILEAFSPKGVDVQQGYGMTETSPAVLWLEGKATVEKLGSAGLPVLHNEVKLIDDNGGEILDAEQIGELWVRGPNVTPGYWNQPEATAQSITDGWLHTGDAAKRDSDGYYFIVDRWKDMYISGGENVYPAEVENVIYQIPEVAEVAVIGIPDERWGEVGEAIIALKPDTTLTADDVTTYCDGRLARYKQPKQVRFVEVLPRNATGKVLKFELVPNSNN</sequence>
<feature type="domain" description="AMP-dependent synthetase/ligase" evidence="3">
    <location>
        <begin position="10"/>
        <end position="372"/>
    </location>
</feature>
<dbReference type="InterPro" id="IPR000873">
    <property type="entry name" value="AMP-dep_synth/lig_dom"/>
</dbReference>
<dbReference type="Pfam" id="PF00501">
    <property type="entry name" value="AMP-binding"/>
    <property type="match status" value="1"/>
</dbReference>
<dbReference type="InterPro" id="IPR042099">
    <property type="entry name" value="ANL_N_sf"/>
</dbReference>
<keyword evidence="2 5" id="KW-0436">Ligase</keyword>
<dbReference type="Pfam" id="PF13193">
    <property type="entry name" value="AMP-binding_C"/>
    <property type="match status" value="1"/>
</dbReference>
<evidence type="ECO:0000259" key="3">
    <source>
        <dbReference type="Pfam" id="PF00501"/>
    </source>
</evidence>
<dbReference type="PANTHER" id="PTHR43201">
    <property type="entry name" value="ACYL-COA SYNTHETASE"/>
    <property type="match status" value="1"/>
</dbReference>